<feature type="transmembrane region" description="Helical" evidence="10">
    <location>
        <begin position="149"/>
        <end position="177"/>
    </location>
</feature>
<reference evidence="12 13" key="1">
    <citation type="journal article" date="2021" name="BMC Genomics">
        <title>Datura genome reveals duplications of psychoactive alkaloid biosynthetic genes and high mutation rate following tissue culture.</title>
        <authorList>
            <person name="Rajewski A."/>
            <person name="Carter-House D."/>
            <person name="Stajich J."/>
            <person name="Litt A."/>
        </authorList>
    </citation>
    <scope>NUCLEOTIDE SEQUENCE [LARGE SCALE GENOMIC DNA]</scope>
    <source>
        <strain evidence="12">AR-01</strain>
    </source>
</reference>
<keyword evidence="9" id="KW-0012">Acyltransferase</keyword>
<evidence type="ECO:0000256" key="1">
    <source>
        <dbReference type="ARBA" id="ARBA00004141"/>
    </source>
</evidence>
<comment type="subcellular location">
    <subcellularLocation>
        <location evidence="1">Membrane</location>
        <topology evidence="1">Multi-pass membrane protein</topology>
    </subcellularLocation>
</comment>
<keyword evidence="7" id="KW-0443">Lipid metabolism</keyword>
<keyword evidence="13" id="KW-1185">Reference proteome</keyword>
<evidence type="ECO:0000256" key="2">
    <source>
        <dbReference type="ARBA" id="ARBA00005179"/>
    </source>
</evidence>
<feature type="transmembrane region" description="Helical" evidence="10">
    <location>
        <begin position="6"/>
        <end position="25"/>
    </location>
</feature>
<gene>
    <name evidence="12" type="ORF">HAX54_046188</name>
</gene>
<comment type="pathway">
    <text evidence="2">Secondary metabolite biosynthesis.</text>
</comment>
<organism evidence="12 13">
    <name type="scientific">Datura stramonium</name>
    <name type="common">Jimsonweed</name>
    <name type="synonym">Common thornapple</name>
    <dbReference type="NCBI Taxonomy" id="4076"/>
    <lineage>
        <taxon>Eukaryota</taxon>
        <taxon>Viridiplantae</taxon>
        <taxon>Streptophyta</taxon>
        <taxon>Embryophyta</taxon>
        <taxon>Tracheophyta</taxon>
        <taxon>Spermatophyta</taxon>
        <taxon>Magnoliopsida</taxon>
        <taxon>eudicotyledons</taxon>
        <taxon>Gunneridae</taxon>
        <taxon>Pentapetalae</taxon>
        <taxon>asterids</taxon>
        <taxon>lamiids</taxon>
        <taxon>Solanales</taxon>
        <taxon>Solanaceae</taxon>
        <taxon>Solanoideae</taxon>
        <taxon>Datureae</taxon>
        <taxon>Datura</taxon>
    </lineage>
</organism>
<dbReference type="PANTHER" id="PTHR31595:SF57">
    <property type="entry name" value="OS04G0481900 PROTEIN"/>
    <property type="match status" value="1"/>
</dbReference>
<evidence type="ECO:0000313" key="12">
    <source>
        <dbReference type="EMBL" id="MCD7461471.1"/>
    </source>
</evidence>
<evidence type="ECO:0000256" key="4">
    <source>
        <dbReference type="ARBA" id="ARBA00022679"/>
    </source>
</evidence>
<protein>
    <recommendedName>
        <fullName evidence="11">Wax synthase domain-containing protein</fullName>
    </recommendedName>
</protein>
<evidence type="ECO:0000256" key="7">
    <source>
        <dbReference type="ARBA" id="ARBA00023098"/>
    </source>
</evidence>
<evidence type="ECO:0000256" key="5">
    <source>
        <dbReference type="ARBA" id="ARBA00022692"/>
    </source>
</evidence>
<keyword evidence="8 10" id="KW-0472">Membrane</keyword>
<dbReference type="PANTHER" id="PTHR31595">
    <property type="entry name" value="LONG-CHAIN-ALCOHOL O-FATTY-ACYLTRANSFERASE 3-RELATED"/>
    <property type="match status" value="1"/>
</dbReference>
<evidence type="ECO:0000256" key="3">
    <source>
        <dbReference type="ARBA" id="ARBA00007282"/>
    </source>
</evidence>
<dbReference type="InterPro" id="IPR044851">
    <property type="entry name" value="Wax_synthase"/>
</dbReference>
<feature type="transmembrane region" description="Helical" evidence="10">
    <location>
        <begin position="37"/>
        <end position="64"/>
    </location>
</feature>
<keyword evidence="4" id="KW-0808">Transferase</keyword>
<accession>A0ABS8SR45</accession>
<evidence type="ECO:0000256" key="9">
    <source>
        <dbReference type="ARBA" id="ARBA00023315"/>
    </source>
</evidence>
<dbReference type="InterPro" id="IPR032805">
    <property type="entry name" value="Wax_synthase_dom"/>
</dbReference>
<feature type="transmembrane region" description="Helical" evidence="10">
    <location>
        <begin position="232"/>
        <end position="252"/>
    </location>
</feature>
<evidence type="ECO:0000256" key="6">
    <source>
        <dbReference type="ARBA" id="ARBA00022989"/>
    </source>
</evidence>
<evidence type="ECO:0000256" key="10">
    <source>
        <dbReference type="SAM" id="Phobius"/>
    </source>
</evidence>
<evidence type="ECO:0000313" key="13">
    <source>
        <dbReference type="Proteomes" id="UP000823775"/>
    </source>
</evidence>
<dbReference type="Proteomes" id="UP000823775">
    <property type="component" value="Unassembled WGS sequence"/>
</dbReference>
<feature type="transmembrane region" description="Helical" evidence="10">
    <location>
        <begin position="118"/>
        <end position="137"/>
    </location>
</feature>
<comment type="similarity">
    <text evidence="3">Belongs to the wax synthase family.</text>
</comment>
<name>A0ABS8SR45_DATST</name>
<keyword evidence="5 10" id="KW-0812">Transmembrane</keyword>
<dbReference type="Pfam" id="PF13813">
    <property type="entry name" value="MBOAT_2"/>
    <property type="match status" value="1"/>
</dbReference>
<sequence length="345" mass="38975">MSSIYILFSVIPSLCYCYFFSAKIPKGITRLISLLPIIYFFTILPLYLPSAFLIAVTTLFITWLTNFKLLLFAFDQGPLVVINAPNTKKLSLAVFISMAALPLRTKQHSITPNTDRKIPLNIAAEIVICALILEIIFFHRREIHPKLLLVCYCVMIFLVINILVACCSSVVEIFLGLDVEPPSNEPYFSTSLQDFWGRRWNLTVTNTLRLSVYNPARLVLLGVLGKKWAQHVASLATFVVSGLMHELIFYYVNVESPSWEMTGFFVLHGLCIIVETEVKRALKDTLRLHGLVSCPLTIGFVLATAFGLFFPPLIRNGADERVLQEVGFCFDFLKDKMLPFVGHLI</sequence>
<evidence type="ECO:0000256" key="8">
    <source>
        <dbReference type="ARBA" id="ARBA00023136"/>
    </source>
</evidence>
<keyword evidence="6 10" id="KW-1133">Transmembrane helix</keyword>
<dbReference type="EMBL" id="JACEIK010000725">
    <property type="protein sequence ID" value="MCD7461471.1"/>
    <property type="molecule type" value="Genomic_DNA"/>
</dbReference>
<evidence type="ECO:0000259" key="11">
    <source>
        <dbReference type="Pfam" id="PF13813"/>
    </source>
</evidence>
<proteinExistence type="inferred from homology"/>
<comment type="caution">
    <text evidence="12">The sequence shown here is derived from an EMBL/GenBank/DDBJ whole genome shotgun (WGS) entry which is preliminary data.</text>
</comment>
<feature type="domain" description="Wax synthase" evidence="11">
    <location>
        <begin position="183"/>
        <end position="266"/>
    </location>
</feature>
<feature type="transmembrane region" description="Helical" evidence="10">
    <location>
        <begin position="288"/>
        <end position="310"/>
    </location>
</feature>